<evidence type="ECO:0000259" key="2">
    <source>
        <dbReference type="PROSITE" id="PS50937"/>
    </source>
</evidence>
<dbReference type="AlphaFoldDB" id="A0A7K2IYW9"/>
<accession>A0A7K2IYW9</accession>
<proteinExistence type="predicted"/>
<dbReference type="InterPro" id="IPR047057">
    <property type="entry name" value="MerR_fam"/>
</dbReference>
<reference evidence="3 4" key="1">
    <citation type="journal article" date="2019" name="Nat. Commun.">
        <title>The antimicrobial potential of Streptomyces from insect microbiomes.</title>
        <authorList>
            <person name="Chevrette M.G."/>
            <person name="Carlson C.M."/>
            <person name="Ortega H.E."/>
            <person name="Thomas C."/>
            <person name="Ananiev G.E."/>
            <person name="Barns K.J."/>
            <person name="Book A.J."/>
            <person name="Cagnazzo J."/>
            <person name="Carlos C."/>
            <person name="Flanigan W."/>
            <person name="Grubbs K.J."/>
            <person name="Horn H.A."/>
            <person name="Hoffmann F.M."/>
            <person name="Klassen J.L."/>
            <person name="Knack J.J."/>
            <person name="Lewin G.R."/>
            <person name="McDonald B.R."/>
            <person name="Muller L."/>
            <person name="Melo W.G.P."/>
            <person name="Pinto-Tomas A.A."/>
            <person name="Schmitz A."/>
            <person name="Wendt-Pienkowski E."/>
            <person name="Wildman S."/>
            <person name="Zhao M."/>
            <person name="Zhang F."/>
            <person name="Bugni T.S."/>
            <person name="Andes D.R."/>
            <person name="Pupo M.T."/>
            <person name="Currie C.R."/>
        </authorList>
    </citation>
    <scope>NUCLEOTIDE SEQUENCE [LARGE SCALE GENOMIC DNA]</scope>
    <source>
        <strain evidence="3 4">SID5840</strain>
    </source>
</reference>
<evidence type="ECO:0000313" key="3">
    <source>
        <dbReference type="EMBL" id="MYR35046.1"/>
    </source>
</evidence>
<dbReference type="PANTHER" id="PTHR30204">
    <property type="entry name" value="REDOX-CYCLING DRUG-SENSING TRANSCRIPTIONAL ACTIVATOR SOXR"/>
    <property type="match status" value="1"/>
</dbReference>
<dbReference type="InterPro" id="IPR009061">
    <property type="entry name" value="DNA-bd_dom_put_sf"/>
</dbReference>
<dbReference type="PANTHER" id="PTHR30204:SF93">
    <property type="entry name" value="HTH MERR-TYPE DOMAIN-CONTAINING PROTEIN"/>
    <property type="match status" value="1"/>
</dbReference>
<dbReference type="Proteomes" id="UP000467124">
    <property type="component" value="Unassembled WGS sequence"/>
</dbReference>
<gene>
    <name evidence="3" type="ORF">GTW20_22990</name>
</gene>
<dbReference type="PROSITE" id="PS50937">
    <property type="entry name" value="HTH_MERR_2"/>
    <property type="match status" value="1"/>
</dbReference>
<dbReference type="Gene3D" id="1.10.1660.10">
    <property type="match status" value="1"/>
</dbReference>
<name>A0A7K2IYW9_9ACTN</name>
<dbReference type="SMART" id="SM00422">
    <property type="entry name" value="HTH_MERR"/>
    <property type="match status" value="1"/>
</dbReference>
<dbReference type="InterPro" id="IPR000551">
    <property type="entry name" value="MerR-type_HTH_dom"/>
</dbReference>
<dbReference type="EMBL" id="WWHY01000001">
    <property type="protein sequence ID" value="MYR35046.1"/>
    <property type="molecule type" value="Genomic_DNA"/>
</dbReference>
<dbReference type="Pfam" id="PF13411">
    <property type="entry name" value="MerR_1"/>
    <property type="match status" value="1"/>
</dbReference>
<sequence length="250" mass="28228">MHVEHVRLPLMAWSTRELAALAGTTIKTIRHYHSIGLMEEPERALNGYKRYDTNHLVRLLQIRRLRDLGMSLSQIALLDGPEEGFVDTVRALDDELAASIERQQAIRAELAPLLRHRTSADVPAGFEEVASHLSDADRAMIMVSARLFTEEFIQDIRDMSATHEKVDAEFNALPADADEETVRDLAERMAPSVRSIREEYPSVENPGLFVRGRKRDAMITVAQALVDLYNPAQLAALREVHRLLAEEREG</sequence>
<dbReference type="GO" id="GO:0003700">
    <property type="term" value="F:DNA-binding transcription factor activity"/>
    <property type="evidence" value="ECO:0007669"/>
    <property type="project" value="InterPro"/>
</dbReference>
<dbReference type="SUPFAM" id="SSF46955">
    <property type="entry name" value="Putative DNA-binding domain"/>
    <property type="match status" value="1"/>
</dbReference>
<evidence type="ECO:0000256" key="1">
    <source>
        <dbReference type="ARBA" id="ARBA00023125"/>
    </source>
</evidence>
<keyword evidence="1" id="KW-0238">DNA-binding</keyword>
<dbReference type="GO" id="GO:0003677">
    <property type="term" value="F:DNA binding"/>
    <property type="evidence" value="ECO:0007669"/>
    <property type="project" value="UniProtKB-KW"/>
</dbReference>
<evidence type="ECO:0000313" key="4">
    <source>
        <dbReference type="Proteomes" id="UP000467124"/>
    </source>
</evidence>
<organism evidence="3 4">
    <name type="scientific">Nocardiopsis alba</name>
    <dbReference type="NCBI Taxonomy" id="53437"/>
    <lineage>
        <taxon>Bacteria</taxon>
        <taxon>Bacillati</taxon>
        <taxon>Actinomycetota</taxon>
        <taxon>Actinomycetes</taxon>
        <taxon>Streptosporangiales</taxon>
        <taxon>Nocardiopsidaceae</taxon>
        <taxon>Nocardiopsis</taxon>
    </lineage>
</organism>
<feature type="domain" description="HTH merR-type" evidence="2">
    <location>
        <begin position="12"/>
        <end position="80"/>
    </location>
</feature>
<protein>
    <submittedName>
        <fullName evidence="3">MerR family transcriptional regulator</fullName>
    </submittedName>
</protein>
<dbReference type="RefSeq" id="WP_161111857.1">
    <property type="nucleotide sequence ID" value="NZ_WWHY01000001.1"/>
</dbReference>
<comment type="caution">
    <text evidence="3">The sequence shown here is derived from an EMBL/GenBank/DDBJ whole genome shotgun (WGS) entry which is preliminary data.</text>
</comment>